<dbReference type="CDD" id="cd14733">
    <property type="entry name" value="BACK"/>
    <property type="match status" value="1"/>
</dbReference>
<dbReference type="InterPro" id="IPR008979">
    <property type="entry name" value="Galactose-bd-like_sf"/>
</dbReference>
<dbReference type="SUPFAM" id="SSF49785">
    <property type="entry name" value="Galactose-binding domain-like"/>
    <property type="match status" value="1"/>
</dbReference>
<dbReference type="SMART" id="SM00225">
    <property type="entry name" value="BTB"/>
    <property type="match status" value="1"/>
</dbReference>
<reference evidence="2 4" key="2">
    <citation type="journal article" date="2013" name="Nature">
        <title>Insights into bilaterian evolution from three spiralian genomes.</title>
        <authorList>
            <person name="Simakov O."/>
            <person name="Marletaz F."/>
            <person name="Cho S.J."/>
            <person name="Edsinger-Gonzales E."/>
            <person name="Havlak P."/>
            <person name="Hellsten U."/>
            <person name="Kuo D.H."/>
            <person name="Larsson T."/>
            <person name="Lv J."/>
            <person name="Arendt D."/>
            <person name="Savage R."/>
            <person name="Osoegawa K."/>
            <person name="de Jong P."/>
            <person name="Grimwood J."/>
            <person name="Chapman J.A."/>
            <person name="Shapiro H."/>
            <person name="Aerts A."/>
            <person name="Otillar R.P."/>
            <person name="Terry A.Y."/>
            <person name="Boore J.L."/>
            <person name="Grigoriev I.V."/>
            <person name="Lindberg D.R."/>
            <person name="Seaver E.C."/>
            <person name="Weisblat D.A."/>
            <person name="Putnam N.H."/>
            <person name="Rokhsar D.S."/>
        </authorList>
    </citation>
    <scope>NUCLEOTIDE SEQUENCE</scope>
    <source>
        <strain evidence="2 4">I ESC-2004</strain>
    </source>
</reference>
<dbReference type="EMBL" id="KB300141">
    <property type="protein sequence ID" value="ELU07099.1"/>
    <property type="molecule type" value="Genomic_DNA"/>
</dbReference>
<evidence type="ECO:0000259" key="1">
    <source>
        <dbReference type="PROSITE" id="PS50097"/>
    </source>
</evidence>
<dbReference type="PANTHER" id="PTHR24413">
    <property type="entry name" value="SPECKLE-TYPE POZ PROTEIN"/>
    <property type="match status" value="1"/>
</dbReference>
<organism evidence="2">
    <name type="scientific">Capitella teleta</name>
    <name type="common">Polychaete worm</name>
    <dbReference type="NCBI Taxonomy" id="283909"/>
    <lineage>
        <taxon>Eukaryota</taxon>
        <taxon>Metazoa</taxon>
        <taxon>Spiralia</taxon>
        <taxon>Lophotrochozoa</taxon>
        <taxon>Annelida</taxon>
        <taxon>Polychaeta</taxon>
        <taxon>Sedentaria</taxon>
        <taxon>Scolecida</taxon>
        <taxon>Capitellidae</taxon>
        <taxon>Capitella</taxon>
    </lineage>
</organism>
<gene>
    <name evidence="2" type="ORF">CAPTEDRAFT_188992</name>
</gene>
<dbReference type="OMA" id="RIEVDCT"/>
<name>R7UKR1_CAPTE</name>
<dbReference type="EnsemblMetazoa" id="CapteT188992">
    <property type="protein sequence ID" value="CapteP188992"/>
    <property type="gene ID" value="CapteG188992"/>
</dbReference>
<feature type="domain" description="BTB" evidence="1">
    <location>
        <begin position="184"/>
        <end position="252"/>
    </location>
</feature>
<dbReference type="AlphaFoldDB" id="R7UKR1"/>
<evidence type="ECO:0000313" key="4">
    <source>
        <dbReference type="Proteomes" id="UP000014760"/>
    </source>
</evidence>
<evidence type="ECO:0000313" key="3">
    <source>
        <dbReference type="EnsemblMetazoa" id="CapteP188992"/>
    </source>
</evidence>
<dbReference type="PROSITE" id="PS50097">
    <property type="entry name" value="BTB"/>
    <property type="match status" value="1"/>
</dbReference>
<proteinExistence type="predicted"/>
<dbReference type="Pfam" id="PF00651">
    <property type="entry name" value="BTB"/>
    <property type="match status" value="1"/>
</dbReference>
<protein>
    <recommendedName>
        <fullName evidence="1">BTB domain-containing protein</fullName>
    </recommendedName>
</protein>
<evidence type="ECO:0000313" key="2">
    <source>
        <dbReference type="EMBL" id="ELU07099.1"/>
    </source>
</evidence>
<dbReference type="Gene3D" id="3.30.710.10">
    <property type="entry name" value="Potassium Channel Kv1.1, Chain A"/>
    <property type="match status" value="1"/>
</dbReference>
<sequence length="360" mass="40698">MTTVKPKKSLNDDLVALWVSSVSGFSSQYNSTTWSANCVVGAPRVYPRYGDIHGAWAQSSCDADQYIQVNFEEALYVEKVELYETLNAGAVIRISALDDRGVWHTLWETDSPTHITSSRIFSPPFERTYFKSDTLKIDLNCTSCNSWCELDAIRLLGKRNVFDLQKAQSLSIDLLTLVDNPSFSDIIFLVEGHSVHAHKAILSARSRYFEAMFTDGLKETNEKEPIKLENISHSGFIAMMQYLYSDALHANPHPTQYNELIRIADQFSIDGMRIFAHYHLSKDLTDDNVIHTFQDASEQLPVLDDVRQTCLSYITSHMSAVSKTKAFCQLPQPLMLEVIQDAAGKLKSKLIIANFWGHKN</sequence>
<accession>R7UKR1</accession>
<dbReference type="EMBL" id="AMQN01007169">
    <property type="status" value="NOT_ANNOTATED_CDS"/>
    <property type="molecule type" value="Genomic_DNA"/>
</dbReference>
<dbReference type="HOGENOM" id="CLU_769962_0_0_1"/>
<dbReference type="InterPro" id="IPR058897">
    <property type="entry name" value="PAPPA_SD_C"/>
</dbReference>
<reference evidence="4" key="1">
    <citation type="submission" date="2012-12" db="EMBL/GenBank/DDBJ databases">
        <authorList>
            <person name="Hellsten U."/>
            <person name="Grimwood J."/>
            <person name="Chapman J.A."/>
            <person name="Shapiro H."/>
            <person name="Aerts A."/>
            <person name="Otillar R.P."/>
            <person name="Terry A.Y."/>
            <person name="Boore J.L."/>
            <person name="Simakov O."/>
            <person name="Marletaz F."/>
            <person name="Cho S.-J."/>
            <person name="Edsinger-Gonzales E."/>
            <person name="Havlak P."/>
            <person name="Kuo D.-H."/>
            <person name="Larsson T."/>
            <person name="Lv J."/>
            <person name="Arendt D."/>
            <person name="Savage R."/>
            <person name="Osoegawa K."/>
            <person name="de Jong P."/>
            <person name="Lindberg D.R."/>
            <person name="Seaver E.C."/>
            <person name="Weisblat D.A."/>
            <person name="Putnam N.H."/>
            <person name="Grigoriev I.V."/>
            <person name="Rokhsar D.S."/>
        </authorList>
    </citation>
    <scope>NUCLEOTIDE SEQUENCE</scope>
    <source>
        <strain evidence="4">I ESC-2004</strain>
    </source>
</reference>
<dbReference type="Proteomes" id="UP000014760">
    <property type="component" value="Unassembled WGS sequence"/>
</dbReference>
<dbReference type="OrthoDB" id="2153609at2759"/>
<dbReference type="InterPro" id="IPR000210">
    <property type="entry name" value="BTB/POZ_dom"/>
</dbReference>
<reference evidence="3" key="3">
    <citation type="submission" date="2015-06" db="UniProtKB">
        <authorList>
            <consortium name="EnsemblMetazoa"/>
        </authorList>
    </citation>
    <scope>IDENTIFICATION</scope>
</reference>
<dbReference type="STRING" id="283909.R7UKR1"/>
<dbReference type="Pfam" id="PF25900">
    <property type="entry name" value="PAPPA"/>
    <property type="match status" value="1"/>
</dbReference>
<dbReference type="InterPro" id="IPR011333">
    <property type="entry name" value="SKP1/BTB/POZ_sf"/>
</dbReference>
<keyword evidence="4" id="KW-1185">Reference proteome</keyword>
<dbReference type="SUPFAM" id="SSF54695">
    <property type="entry name" value="POZ domain"/>
    <property type="match status" value="1"/>
</dbReference>